<keyword evidence="3 8" id="KW-0812">Transmembrane</keyword>
<dbReference type="PANTHER" id="PTHR42643:SF24">
    <property type="entry name" value="IONOTROPIC RECEPTOR 60A"/>
    <property type="match status" value="1"/>
</dbReference>
<dbReference type="AlphaFoldDB" id="A0A226EZY7"/>
<keyword evidence="4 8" id="KW-1133">Transmembrane helix</keyword>
<keyword evidence="10" id="KW-1185">Reference proteome</keyword>
<keyword evidence="7" id="KW-0325">Glycoprotein</keyword>
<keyword evidence="5 8" id="KW-0472">Membrane</keyword>
<reference evidence="9 10" key="1">
    <citation type="submission" date="2015-12" db="EMBL/GenBank/DDBJ databases">
        <title>The genome of Folsomia candida.</title>
        <authorList>
            <person name="Faddeeva A."/>
            <person name="Derks M.F."/>
            <person name="Anvar Y."/>
            <person name="Smit S."/>
            <person name="Van Straalen N."/>
            <person name="Roelofs D."/>
        </authorList>
    </citation>
    <scope>NUCLEOTIDE SEQUENCE [LARGE SCALE GENOMIC DNA]</scope>
    <source>
        <strain evidence="9 10">VU population</strain>
        <tissue evidence="9">Whole body</tissue>
    </source>
</reference>
<dbReference type="Proteomes" id="UP000198287">
    <property type="component" value="Unassembled WGS sequence"/>
</dbReference>
<dbReference type="EMBL" id="LNIX01000001">
    <property type="protein sequence ID" value="OXA62697.1"/>
    <property type="molecule type" value="Genomic_DNA"/>
</dbReference>
<evidence type="ECO:0000256" key="3">
    <source>
        <dbReference type="ARBA" id="ARBA00022692"/>
    </source>
</evidence>
<evidence type="ECO:0000313" key="10">
    <source>
        <dbReference type="Proteomes" id="UP000198287"/>
    </source>
</evidence>
<organism evidence="9 10">
    <name type="scientific">Folsomia candida</name>
    <name type="common">Springtail</name>
    <dbReference type="NCBI Taxonomy" id="158441"/>
    <lineage>
        <taxon>Eukaryota</taxon>
        <taxon>Metazoa</taxon>
        <taxon>Ecdysozoa</taxon>
        <taxon>Arthropoda</taxon>
        <taxon>Hexapoda</taxon>
        <taxon>Collembola</taxon>
        <taxon>Entomobryomorpha</taxon>
        <taxon>Isotomoidea</taxon>
        <taxon>Isotomidae</taxon>
        <taxon>Proisotominae</taxon>
        <taxon>Folsomia</taxon>
    </lineage>
</organism>
<dbReference type="InterPro" id="IPR052192">
    <property type="entry name" value="Insect_Ionotropic_Sensory_Rcpt"/>
</dbReference>
<comment type="caution">
    <text evidence="9">The sequence shown here is derived from an EMBL/GenBank/DDBJ whole genome shotgun (WGS) entry which is preliminary data.</text>
</comment>
<evidence type="ECO:0000256" key="4">
    <source>
        <dbReference type="ARBA" id="ARBA00022989"/>
    </source>
</evidence>
<feature type="transmembrane region" description="Helical" evidence="8">
    <location>
        <begin position="647"/>
        <end position="666"/>
    </location>
</feature>
<evidence type="ECO:0000313" key="9">
    <source>
        <dbReference type="EMBL" id="OXA62697.1"/>
    </source>
</evidence>
<comment type="subcellular location">
    <subcellularLocation>
        <location evidence="1">Cell membrane</location>
        <topology evidence="1">Multi-pass membrane protein</topology>
    </subcellularLocation>
</comment>
<evidence type="ECO:0000256" key="5">
    <source>
        <dbReference type="ARBA" id="ARBA00023136"/>
    </source>
</evidence>
<proteinExistence type="predicted"/>
<evidence type="ECO:0000256" key="1">
    <source>
        <dbReference type="ARBA" id="ARBA00004651"/>
    </source>
</evidence>
<protein>
    <submittedName>
        <fullName evidence="9">Uncharacterized protein</fullName>
    </submittedName>
</protein>
<evidence type="ECO:0000256" key="7">
    <source>
        <dbReference type="ARBA" id="ARBA00023180"/>
    </source>
</evidence>
<evidence type="ECO:0000256" key="8">
    <source>
        <dbReference type="SAM" id="Phobius"/>
    </source>
</evidence>
<sequence>MEVSSYDLFSPLDNSPLFHNLLVNREGFHCRQHLVYRHLFTENLENTNQVEVTLTQGPPDEDKFINRLNIFKNRGWVCEVVFLFFTTEWNFGDSDILTKLIKLHTREYFVEGDNFMEGDGFMVEGPGMRPTLERYPDSIYVFLFPSTPKHQFSRTSVNLYNTKIPLFGIIFPPPAGPLNTSELCFHLQPMMEPRLKYFKCFADLRIEDYFLSDESQFAPDLDQFWINLSPQNVDYDFFANFIKRRNKTILHYKWCAPCPQAAFMSQQSPTNFVSGPNEYLIWVMTSFDGLTFLSCYTEPRLEFAVFLSPFDSKVWAGIGLSILAVTVLIDAHFRYYLRIMNYSSLLFFFALFLEDMTSLPERVLKSVPFKQVVVPCLLIGTLLTNCYTGMVITKLNSPLPAKQFDTFKDIMCLRSDNDMVITEDDFTDFINRWDPFAPNGDYVYDTKVTVYPPNYFECFSLLSAVNSVVLQKYSAFNPKFYQLFSVAATPWFDDIPQRTKKIAFLLHNLKSRWFPENLRDPRDDPEKVGQYIEQELVTCGRSAYIGSSSEVGAYHEHLAELHPTIQLYKSKQHVLEYWVGWLFRACSKMSKIKRDFERILESGIYKKRKEYNVTGEWVKRKKFVISKTRNDASIKDKVKPLSLQSTVQAVFVLGSSGIGIGLGLFFSEYW</sequence>
<dbReference type="GO" id="GO:0005886">
    <property type="term" value="C:plasma membrane"/>
    <property type="evidence" value="ECO:0007669"/>
    <property type="project" value="UniProtKB-SubCell"/>
</dbReference>
<accession>A0A226EZY7</accession>
<keyword evidence="2" id="KW-1003">Cell membrane</keyword>
<gene>
    <name evidence="9" type="ORF">Fcan01_00744</name>
</gene>
<name>A0A226EZY7_FOLCA</name>
<keyword evidence="6" id="KW-0675">Receptor</keyword>
<evidence type="ECO:0000256" key="6">
    <source>
        <dbReference type="ARBA" id="ARBA00023170"/>
    </source>
</evidence>
<dbReference type="PANTHER" id="PTHR42643">
    <property type="entry name" value="IONOTROPIC RECEPTOR 20A-RELATED"/>
    <property type="match status" value="1"/>
</dbReference>
<evidence type="ECO:0000256" key="2">
    <source>
        <dbReference type="ARBA" id="ARBA00022475"/>
    </source>
</evidence>